<dbReference type="EMBL" id="SLWS01000002">
    <property type="protein sequence ID" value="TCO61898.1"/>
    <property type="molecule type" value="Genomic_DNA"/>
</dbReference>
<feature type="region of interest" description="Disordered" evidence="8">
    <location>
        <begin position="355"/>
        <end position="410"/>
    </location>
</feature>
<dbReference type="InterPro" id="IPR014729">
    <property type="entry name" value="Rossmann-like_a/b/a_fold"/>
</dbReference>
<evidence type="ECO:0000256" key="5">
    <source>
        <dbReference type="ARBA" id="ARBA00022605"/>
    </source>
</evidence>
<dbReference type="InterPro" id="IPR048267">
    <property type="entry name" value="Arginosuc_syn_N"/>
</dbReference>
<keyword evidence="6" id="KW-0547">Nucleotide-binding</keyword>
<evidence type="ECO:0000256" key="6">
    <source>
        <dbReference type="ARBA" id="ARBA00022741"/>
    </source>
</evidence>
<dbReference type="Pfam" id="PF00764">
    <property type="entry name" value="Arginosuc_synth"/>
    <property type="match status" value="1"/>
</dbReference>
<evidence type="ECO:0000259" key="10">
    <source>
        <dbReference type="Pfam" id="PF20979"/>
    </source>
</evidence>
<dbReference type="PANTHER" id="PTHR11587">
    <property type="entry name" value="ARGININOSUCCINATE SYNTHASE"/>
    <property type="match status" value="1"/>
</dbReference>
<evidence type="ECO:0000256" key="2">
    <source>
        <dbReference type="ARBA" id="ARBA00012286"/>
    </source>
</evidence>
<evidence type="ECO:0000256" key="4">
    <source>
        <dbReference type="ARBA" id="ARBA00022598"/>
    </source>
</evidence>
<dbReference type="GO" id="GO:0005524">
    <property type="term" value="F:ATP binding"/>
    <property type="evidence" value="ECO:0007669"/>
    <property type="project" value="UniProtKB-KW"/>
</dbReference>
<dbReference type="InterPro" id="IPR024074">
    <property type="entry name" value="AS_cat/multimer_dom_body"/>
</dbReference>
<organism evidence="11 12">
    <name type="scientific">Actinocrispum wychmicini</name>
    <dbReference type="NCBI Taxonomy" id="1213861"/>
    <lineage>
        <taxon>Bacteria</taxon>
        <taxon>Bacillati</taxon>
        <taxon>Actinomycetota</taxon>
        <taxon>Actinomycetes</taxon>
        <taxon>Pseudonocardiales</taxon>
        <taxon>Pseudonocardiaceae</taxon>
        <taxon>Actinocrispum</taxon>
    </lineage>
</organism>
<dbReference type="Proteomes" id="UP000295680">
    <property type="component" value="Unassembled WGS sequence"/>
</dbReference>
<feature type="compositionally biased region" description="Polar residues" evidence="8">
    <location>
        <begin position="359"/>
        <end position="372"/>
    </location>
</feature>
<reference evidence="11 12" key="1">
    <citation type="submission" date="2019-03" db="EMBL/GenBank/DDBJ databases">
        <title>Genomic Encyclopedia of Type Strains, Phase IV (KMG-IV): sequencing the most valuable type-strain genomes for metagenomic binning, comparative biology and taxonomic classification.</title>
        <authorList>
            <person name="Goeker M."/>
        </authorList>
    </citation>
    <scope>NUCLEOTIDE SEQUENCE [LARGE SCALE GENOMIC DNA]</scope>
    <source>
        <strain evidence="11 12">DSM 45934</strain>
    </source>
</reference>
<keyword evidence="4" id="KW-0436">Ligase</keyword>
<dbReference type="PANTHER" id="PTHR11587:SF2">
    <property type="entry name" value="ARGININOSUCCINATE SYNTHASE"/>
    <property type="match status" value="1"/>
</dbReference>
<accession>A0A4R2JWY5</accession>
<dbReference type="GO" id="GO:0004055">
    <property type="term" value="F:argininosuccinate synthase activity"/>
    <property type="evidence" value="ECO:0007669"/>
    <property type="project" value="UniProtKB-EC"/>
</dbReference>
<dbReference type="GO" id="GO:0000050">
    <property type="term" value="P:urea cycle"/>
    <property type="evidence" value="ECO:0007669"/>
    <property type="project" value="TreeGrafter"/>
</dbReference>
<dbReference type="InterPro" id="IPR048268">
    <property type="entry name" value="Arginosuc_syn_C"/>
</dbReference>
<dbReference type="NCBIfam" id="NF038212">
    <property type="entry name" value="argG_rel"/>
    <property type="match status" value="1"/>
</dbReference>
<keyword evidence="3" id="KW-0055">Arginine biosynthesis</keyword>
<evidence type="ECO:0000313" key="12">
    <source>
        <dbReference type="Proteomes" id="UP000295680"/>
    </source>
</evidence>
<evidence type="ECO:0000256" key="1">
    <source>
        <dbReference type="ARBA" id="ARBA00004967"/>
    </source>
</evidence>
<feature type="domain" description="Arginosuccinate synthase-like N-terminal" evidence="9">
    <location>
        <begin position="3"/>
        <end position="123"/>
    </location>
</feature>
<dbReference type="Gene3D" id="3.90.1260.10">
    <property type="entry name" value="Argininosuccinate synthetase, chain A, domain 2"/>
    <property type="match status" value="1"/>
</dbReference>
<evidence type="ECO:0000256" key="7">
    <source>
        <dbReference type="ARBA" id="ARBA00022840"/>
    </source>
</evidence>
<dbReference type="AlphaFoldDB" id="A0A4R2JWY5"/>
<dbReference type="UniPathway" id="UPA00068">
    <property type="reaction ID" value="UER00113"/>
</dbReference>
<evidence type="ECO:0000256" key="3">
    <source>
        <dbReference type="ARBA" id="ARBA00022571"/>
    </source>
</evidence>
<feature type="compositionally biased region" description="Basic and acidic residues" evidence="8">
    <location>
        <begin position="374"/>
        <end position="387"/>
    </location>
</feature>
<evidence type="ECO:0000313" key="11">
    <source>
        <dbReference type="EMBL" id="TCO61898.1"/>
    </source>
</evidence>
<keyword evidence="7" id="KW-0067">ATP-binding</keyword>
<dbReference type="GO" id="GO:0000053">
    <property type="term" value="P:argininosuccinate metabolic process"/>
    <property type="evidence" value="ECO:0007669"/>
    <property type="project" value="TreeGrafter"/>
</dbReference>
<dbReference type="Gene3D" id="3.40.50.620">
    <property type="entry name" value="HUPs"/>
    <property type="match status" value="1"/>
</dbReference>
<dbReference type="SUPFAM" id="SSF69864">
    <property type="entry name" value="Argininosuccinate synthetase, C-terminal domain"/>
    <property type="match status" value="1"/>
</dbReference>
<dbReference type="SUPFAM" id="SSF52402">
    <property type="entry name" value="Adenine nucleotide alpha hydrolases-like"/>
    <property type="match status" value="1"/>
</dbReference>
<gene>
    <name evidence="11" type="ORF">EV192_10235</name>
</gene>
<comment type="caution">
    <text evidence="11">The sequence shown here is derived from an EMBL/GenBank/DDBJ whole genome shotgun (WGS) entry which is preliminary data.</text>
</comment>
<proteinExistence type="predicted"/>
<evidence type="ECO:0000259" key="9">
    <source>
        <dbReference type="Pfam" id="PF00764"/>
    </source>
</evidence>
<dbReference type="GO" id="GO:0005737">
    <property type="term" value="C:cytoplasm"/>
    <property type="evidence" value="ECO:0007669"/>
    <property type="project" value="TreeGrafter"/>
</dbReference>
<feature type="compositionally biased region" description="Basic and acidic residues" evidence="8">
    <location>
        <begin position="401"/>
        <end position="410"/>
    </location>
</feature>
<keyword evidence="5" id="KW-0028">Amino-acid biosynthesis</keyword>
<comment type="pathway">
    <text evidence="1">Amino-acid biosynthesis; L-arginine biosynthesis; L-arginine from L-ornithine and carbamoyl phosphate: step 2/3.</text>
</comment>
<dbReference type="Pfam" id="PF20979">
    <property type="entry name" value="Arginosuc_syn_C"/>
    <property type="match status" value="1"/>
</dbReference>
<dbReference type="InterPro" id="IPR001518">
    <property type="entry name" value="Arginosuc_synth"/>
</dbReference>
<keyword evidence="12" id="KW-1185">Reference proteome</keyword>
<feature type="domain" description="Arginosuccinate synthase C-terminal" evidence="10">
    <location>
        <begin position="167"/>
        <end position="362"/>
    </location>
</feature>
<dbReference type="GO" id="GO:0006526">
    <property type="term" value="P:L-arginine biosynthetic process"/>
    <property type="evidence" value="ECO:0007669"/>
    <property type="project" value="UniProtKB-UniPathway"/>
</dbReference>
<dbReference type="EC" id="6.3.4.5" evidence="2"/>
<evidence type="ECO:0000256" key="8">
    <source>
        <dbReference type="SAM" id="MobiDB-lite"/>
    </source>
</evidence>
<sequence length="410" mass="44264">MVALYSGGLDSSYLLKLLREAGVREVVALVVDVGDDLGVDSLASRAGRLGADLAVVDAREQFADEFVAPAIQAGAHYLAGYPISSSLSRPLIALKAMEVATECGATAIVHSAHPSQNTLRRINTSLDILGFPGMFGTPFELTPVSRSREAAELAAVGVDELADRTISVDSNLWCREFESGVLEDPERFEIPERLYEWTRPGQPVAQDSTEIRYEGGVPVQVDGRPLGLVELIAEVNRLAGAHGLGRYVGLEHLSTGAKVLEAREMPAAHVLLAGFAHLLSATVDAETIREKLHLDQLWVREAVEGRWFGRLRVAAQEFISSVSAGVSGTVRMKLTGGQASPVSIRARAPLYLRDRGSWDATNSPRPGATSTAAVEERVPAEWPRDELTGVPGDRGPSRPRGQREDRPPWK</sequence>
<protein>
    <recommendedName>
        <fullName evidence="2">argininosuccinate synthase</fullName>
        <ecNumber evidence="2">6.3.4.5</ecNumber>
    </recommendedName>
</protein>
<name>A0A4R2JWY5_9PSEU</name>